<dbReference type="Proteomes" id="UP000032250">
    <property type="component" value="Unassembled WGS sequence"/>
</dbReference>
<dbReference type="AlphaFoldDB" id="A0A0D0ZV61"/>
<dbReference type="Pfam" id="PF12788">
    <property type="entry name" value="YmaF"/>
    <property type="match status" value="1"/>
</dbReference>
<accession>A0A0D0ZV61</accession>
<proteinExistence type="predicted"/>
<sequence length="109" mass="12395">MSCCREKQTHVHEFLGSTKLAEIKTEPHNHRFAGVTGEAIRRGNSHVHRINTNTDFFDHFHMINVITGPAIPVGNGRHVHFVFGVTTCNDGHRHRFIFTTLIDSPILEK</sequence>
<evidence type="ECO:0000313" key="2">
    <source>
        <dbReference type="Proteomes" id="UP000032250"/>
    </source>
</evidence>
<comment type="caution">
    <text evidence="1">The sequence shown here is derived from an EMBL/GenBank/DDBJ whole genome shotgun (WGS) entry which is preliminary data.</text>
</comment>
<evidence type="ECO:0000313" key="1">
    <source>
        <dbReference type="EMBL" id="KIS22538.1"/>
    </source>
</evidence>
<dbReference type="EMBL" id="JXSU01000007">
    <property type="protein sequence ID" value="KIS22538.1"/>
    <property type="molecule type" value="Genomic_DNA"/>
</dbReference>
<protein>
    <recommendedName>
        <fullName evidence="3">YmaF family protein</fullName>
    </recommendedName>
</protein>
<dbReference type="PATRIC" id="fig|1379739.3.peg.844"/>
<dbReference type="InterPro" id="IPR024307">
    <property type="entry name" value="YmaF"/>
</dbReference>
<dbReference type="OrthoDB" id="2967209at2"/>
<name>A0A0D0ZV61_CLOBO</name>
<reference evidence="1 2" key="1">
    <citation type="submission" date="2014-06" db="EMBL/GenBank/DDBJ databases">
        <title>Genome characterization of distinct group I Clostridium botulinum lineages.</title>
        <authorList>
            <person name="Giordani F."/>
            <person name="Anselmo A."/>
            <person name="Fillo S."/>
            <person name="Palozzi A.M."/>
            <person name="Fortunato A."/>
            <person name="Gentile B."/>
            <person name="Ciammaruconi A."/>
            <person name="Anniballi F."/>
            <person name="De Medici D."/>
            <person name="Lista F."/>
        </authorList>
    </citation>
    <scope>NUCLEOTIDE SEQUENCE [LARGE SCALE GENOMIC DNA]</scope>
    <source>
        <strain evidence="1 2">B2 450</strain>
    </source>
</reference>
<dbReference type="HOGENOM" id="CLU_137811_0_0_9"/>
<gene>
    <name evidence="1" type="ORF">N495_02680</name>
</gene>
<dbReference type="RefSeq" id="WP_003488447.1">
    <property type="nucleotide sequence ID" value="NZ_JXSU01000007.1"/>
</dbReference>
<evidence type="ECO:0008006" key="3">
    <source>
        <dbReference type="Google" id="ProtNLM"/>
    </source>
</evidence>
<organism evidence="1 2">
    <name type="scientific">Clostridium botulinum B2 450</name>
    <dbReference type="NCBI Taxonomy" id="1379739"/>
    <lineage>
        <taxon>Bacteria</taxon>
        <taxon>Bacillati</taxon>
        <taxon>Bacillota</taxon>
        <taxon>Clostridia</taxon>
        <taxon>Eubacteriales</taxon>
        <taxon>Clostridiaceae</taxon>
        <taxon>Clostridium</taxon>
    </lineage>
</organism>